<proteinExistence type="inferred from homology"/>
<dbReference type="PROSITE" id="PS00086">
    <property type="entry name" value="CYTOCHROME_P450"/>
    <property type="match status" value="1"/>
</dbReference>
<evidence type="ECO:0000256" key="1">
    <source>
        <dbReference type="ARBA" id="ARBA00001971"/>
    </source>
</evidence>
<keyword evidence="5 13" id="KW-0349">Heme</keyword>
<dbReference type="GO" id="GO:0005506">
    <property type="term" value="F:iron ion binding"/>
    <property type="evidence" value="ECO:0007669"/>
    <property type="project" value="InterPro"/>
</dbReference>
<evidence type="ECO:0000256" key="4">
    <source>
        <dbReference type="ARBA" id="ARBA00010617"/>
    </source>
</evidence>
<dbReference type="Proteomes" id="UP000054007">
    <property type="component" value="Unassembled WGS sequence"/>
</dbReference>
<dbReference type="InterPro" id="IPR002403">
    <property type="entry name" value="Cyt_P450_E_grp-IV"/>
</dbReference>
<evidence type="ECO:0000256" key="2">
    <source>
        <dbReference type="ARBA" id="ARBA00004370"/>
    </source>
</evidence>
<dbReference type="GO" id="GO:0004497">
    <property type="term" value="F:monooxygenase activity"/>
    <property type="evidence" value="ECO:0007669"/>
    <property type="project" value="UniProtKB-KW"/>
</dbReference>
<accession>A0A0D7AYN8</accession>
<keyword evidence="16" id="KW-1185">Reference proteome</keyword>
<dbReference type="InterPro" id="IPR001128">
    <property type="entry name" value="Cyt_P450"/>
</dbReference>
<evidence type="ECO:0000256" key="13">
    <source>
        <dbReference type="PIRSR" id="PIRSR602403-1"/>
    </source>
</evidence>
<evidence type="ECO:0000256" key="14">
    <source>
        <dbReference type="RuleBase" id="RU000461"/>
    </source>
</evidence>
<organism evidence="15 16">
    <name type="scientific">Cylindrobasidium torrendii FP15055 ss-10</name>
    <dbReference type="NCBI Taxonomy" id="1314674"/>
    <lineage>
        <taxon>Eukaryota</taxon>
        <taxon>Fungi</taxon>
        <taxon>Dikarya</taxon>
        <taxon>Basidiomycota</taxon>
        <taxon>Agaricomycotina</taxon>
        <taxon>Agaricomycetes</taxon>
        <taxon>Agaricomycetidae</taxon>
        <taxon>Agaricales</taxon>
        <taxon>Marasmiineae</taxon>
        <taxon>Physalacriaceae</taxon>
        <taxon>Cylindrobasidium</taxon>
    </lineage>
</organism>
<dbReference type="Pfam" id="PF00067">
    <property type="entry name" value="p450"/>
    <property type="match status" value="1"/>
</dbReference>
<keyword evidence="11 14" id="KW-0503">Monooxygenase</keyword>
<gene>
    <name evidence="15" type="ORF">CYLTODRAFT_472515</name>
</gene>
<name>A0A0D7AYN8_9AGAR</name>
<dbReference type="PRINTS" id="PR00465">
    <property type="entry name" value="EP450IV"/>
</dbReference>
<comment type="pathway">
    <text evidence="3">Secondary metabolite biosynthesis; terpenoid biosynthesis.</text>
</comment>
<evidence type="ECO:0000256" key="10">
    <source>
        <dbReference type="ARBA" id="ARBA00023004"/>
    </source>
</evidence>
<dbReference type="STRING" id="1314674.A0A0D7AYN8"/>
<keyword evidence="9 14" id="KW-0560">Oxidoreductase</keyword>
<dbReference type="EMBL" id="KN880722">
    <property type="protein sequence ID" value="KIY63100.1"/>
    <property type="molecule type" value="Genomic_DNA"/>
</dbReference>
<dbReference type="SUPFAM" id="SSF48264">
    <property type="entry name" value="Cytochrome P450"/>
    <property type="match status" value="1"/>
</dbReference>
<dbReference type="InterPro" id="IPR050121">
    <property type="entry name" value="Cytochrome_P450_monoxygenase"/>
</dbReference>
<evidence type="ECO:0000256" key="5">
    <source>
        <dbReference type="ARBA" id="ARBA00022617"/>
    </source>
</evidence>
<dbReference type="InterPro" id="IPR036396">
    <property type="entry name" value="Cyt_P450_sf"/>
</dbReference>
<evidence type="ECO:0000256" key="9">
    <source>
        <dbReference type="ARBA" id="ARBA00023002"/>
    </source>
</evidence>
<evidence type="ECO:0000256" key="8">
    <source>
        <dbReference type="ARBA" id="ARBA00022989"/>
    </source>
</evidence>
<evidence type="ECO:0000256" key="7">
    <source>
        <dbReference type="ARBA" id="ARBA00022723"/>
    </source>
</evidence>
<keyword evidence="8" id="KW-1133">Transmembrane helix</keyword>
<dbReference type="PANTHER" id="PTHR24305">
    <property type="entry name" value="CYTOCHROME P450"/>
    <property type="match status" value="1"/>
</dbReference>
<evidence type="ECO:0000256" key="3">
    <source>
        <dbReference type="ARBA" id="ARBA00004721"/>
    </source>
</evidence>
<comment type="cofactor">
    <cofactor evidence="1 13">
        <name>heme</name>
        <dbReference type="ChEBI" id="CHEBI:30413"/>
    </cofactor>
</comment>
<keyword evidence="6" id="KW-0812">Transmembrane</keyword>
<evidence type="ECO:0000313" key="16">
    <source>
        <dbReference type="Proteomes" id="UP000054007"/>
    </source>
</evidence>
<protein>
    <submittedName>
        <fullName evidence="15">PAH-inducible cytochrome P450 monooxygenase PC-PAH 1</fullName>
    </submittedName>
</protein>
<dbReference type="GO" id="GO:0020037">
    <property type="term" value="F:heme binding"/>
    <property type="evidence" value="ECO:0007669"/>
    <property type="project" value="InterPro"/>
</dbReference>
<evidence type="ECO:0000256" key="6">
    <source>
        <dbReference type="ARBA" id="ARBA00022692"/>
    </source>
</evidence>
<dbReference type="GO" id="GO:0016020">
    <property type="term" value="C:membrane"/>
    <property type="evidence" value="ECO:0007669"/>
    <property type="project" value="UniProtKB-SubCell"/>
</dbReference>
<feature type="binding site" description="axial binding residue" evidence="13">
    <location>
        <position position="458"/>
    </location>
    <ligand>
        <name>heme</name>
        <dbReference type="ChEBI" id="CHEBI:30413"/>
    </ligand>
    <ligandPart>
        <name>Fe</name>
        <dbReference type="ChEBI" id="CHEBI:18248"/>
    </ligandPart>
</feature>
<reference evidence="15 16" key="1">
    <citation type="journal article" date="2015" name="Fungal Genet. Biol.">
        <title>Evolution of novel wood decay mechanisms in Agaricales revealed by the genome sequences of Fistulina hepatica and Cylindrobasidium torrendii.</title>
        <authorList>
            <person name="Floudas D."/>
            <person name="Held B.W."/>
            <person name="Riley R."/>
            <person name="Nagy L.G."/>
            <person name="Koehler G."/>
            <person name="Ransdell A.S."/>
            <person name="Younus H."/>
            <person name="Chow J."/>
            <person name="Chiniquy J."/>
            <person name="Lipzen A."/>
            <person name="Tritt A."/>
            <person name="Sun H."/>
            <person name="Haridas S."/>
            <person name="LaButti K."/>
            <person name="Ohm R.A."/>
            <person name="Kues U."/>
            <person name="Blanchette R.A."/>
            <person name="Grigoriev I.V."/>
            <person name="Minto R.E."/>
            <person name="Hibbett D.S."/>
        </authorList>
    </citation>
    <scope>NUCLEOTIDE SEQUENCE [LARGE SCALE GENOMIC DNA]</scope>
    <source>
        <strain evidence="15 16">FP15055 ss-10</strain>
    </source>
</reference>
<dbReference type="GO" id="GO:0016705">
    <property type="term" value="F:oxidoreductase activity, acting on paired donors, with incorporation or reduction of molecular oxygen"/>
    <property type="evidence" value="ECO:0007669"/>
    <property type="project" value="InterPro"/>
</dbReference>
<evidence type="ECO:0000256" key="12">
    <source>
        <dbReference type="ARBA" id="ARBA00023136"/>
    </source>
</evidence>
<feature type="non-terminal residue" evidence="15">
    <location>
        <position position="1"/>
    </location>
</feature>
<dbReference type="Gene3D" id="1.10.630.10">
    <property type="entry name" value="Cytochrome P450"/>
    <property type="match status" value="1"/>
</dbReference>
<sequence length="519" mass="58367">DSALVSVCRSASLSVGCVPNSGATTPSWIVGHEQSFRNQDQVGDLEFQWAREYGPAFRLKGVFGEDAIMFSDPKAIQHILHASGYRYPKATITQRNVEELFGHGILAAQGPAHARHRKIMNPAFSHGQLKTFSRLFQLLAGTKMVEIGETTGYEAPINLHKWLGRVTLDAIGRAGFGYDFGAIKDTDNELANILNNIFVKLSTYTHVVNWVWGHSPSFLRSIIEFFPTKKTIRFTHFQNRSKVAAKEILEGAKDQTDFMSGKDIVSVLVRANESEDSAKQLSEDEVLSQASTMILAGHETSASTLCWLFHELSKRLDIQSAVRDEIIEVRSRYPDKGEIPTNEYENMTVLNAVIKETLRMHPIIPTLFRMAAQDDVIPLSEPIVTSTGAILNEIPVLKGQHVDIAIHAYNRFKHESLGRDAETWRPERWLEKRNDNTSGVTVGVLNNILSFSAGIRNCIGWRFAMMEMQTIAFELLENFRFEAVKDLTVKRQPAGAVMMPMVRERMREGVQMPLRIIPL</sequence>
<dbReference type="AlphaFoldDB" id="A0A0D7AYN8"/>
<dbReference type="PANTHER" id="PTHR24305:SF166">
    <property type="entry name" value="CYTOCHROME P450 12A4, MITOCHONDRIAL-RELATED"/>
    <property type="match status" value="1"/>
</dbReference>
<evidence type="ECO:0000256" key="11">
    <source>
        <dbReference type="ARBA" id="ARBA00023033"/>
    </source>
</evidence>
<keyword evidence="7 13" id="KW-0479">Metal-binding</keyword>
<dbReference type="PRINTS" id="PR00385">
    <property type="entry name" value="P450"/>
</dbReference>
<dbReference type="InterPro" id="IPR017972">
    <property type="entry name" value="Cyt_P450_CS"/>
</dbReference>
<comment type="similarity">
    <text evidence="4 14">Belongs to the cytochrome P450 family.</text>
</comment>
<keyword evidence="12" id="KW-0472">Membrane</keyword>
<comment type="subcellular location">
    <subcellularLocation>
        <location evidence="2">Membrane</location>
    </subcellularLocation>
</comment>
<dbReference type="OrthoDB" id="1470350at2759"/>
<evidence type="ECO:0000313" key="15">
    <source>
        <dbReference type="EMBL" id="KIY63100.1"/>
    </source>
</evidence>
<keyword evidence="10 13" id="KW-0408">Iron</keyword>